<dbReference type="SUPFAM" id="SSF102215">
    <property type="entry name" value="Creatininase"/>
    <property type="match status" value="1"/>
</dbReference>
<comment type="similarity">
    <text evidence="5">Belongs to the creatininase superfamily.</text>
</comment>
<sequence>MSNDSETVSKVLWAELFPAELIKRQQQCPIVYMPLGLCEPHGQISAFGLDTFKAEYLCTRVARQVGGIVAPSMNYHVHESGPSAKFLEANVGEHNPYMSSVPPYVFYHFFLYQLRSFYNAGFQSAVILSGHGGAHVHDLRKISRMFQEQTGMNIWYGTDFDLVEGTYTGDHAGKYEISMLMHIRPDLIDPSKKALEELDGAGGRLAAALDADEATRAYGELICDACELALSRIVTELGLQSEPATNRLPLSYGVVEGLWSQIVSSAESGTEHWAALQPREGQAPVSEQSRWKPYEYIRMQTNL</sequence>
<protein>
    <submittedName>
        <fullName evidence="6">Creatininase family protein</fullName>
    </submittedName>
</protein>
<evidence type="ECO:0000256" key="3">
    <source>
        <dbReference type="ARBA" id="ARBA00022801"/>
    </source>
</evidence>
<dbReference type="Pfam" id="PF02633">
    <property type="entry name" value="Creatininase"/>
    <property type="match status" value="1"/>
</dbReference>
<keyword evidence="2" id="KW-0479">Metal-binding</keyword>
<dbReference type="Proteomes" id="UP001652445">
    <property type="component" value="Unassembled WGS sequence"/>
</dbReference>
<dbReference type="RefSeq" id="WP_262682536.1">
    <property type="nucleotide sequence ID" value="NZ_JAOQIO010000007.1"/>
</dbReference>
<proteinExistence type="inferred from homology"/>
<evidence type="ECO:0000313" key="6">
    <source>
        <dbReference type="EMBL" id="MCU6790976.1"/>
    </source>
</evidence>
<accession>A0ABT2UAD6</accession>
<keyword evidence="4" id="KW-0862">Zinc</keyword>
<comment type="caution">
    <text evidence="6">The sequence shown here is derived from an EMBL/GenBank/DDBJ whole genome shotgun (WGS) entry which is preliminary data.</text>
</comment>
<organism evidence="6 7">
    <name type="scientific">Paenibacillus baimaensis</name>
    <dbReference type="NCBI Taxonomy" id="2982185"/>
    <lineage>
        <taxon>Bacteria</taxon>
        <taxon>Bacillati</taxon>
        <taxon>Bacillota</taxon>
        <taxon>Bacilli</taxon>
        <taxon>Bacillales</taxon>
        <taxon>Paenibacillaceae</taxon>
        <taxon>Paenibacillus</taxon>
    </lineage>
</organism>
<dbReference type="InterPro" id="IPR024087">
    <property type="entry name" value="Creatininase-like_sf"/>
</dbReference>
<evidence type="ECO:0000256" key="4">
    <source>
        <dbReference type="ARBA" id="ARBA00022833"/>
    </source>
</evidence>
<gene>
    <name evidence="6" type="ORF">OB236_02430</name>
</gene>
<dbReference type="EMBL" id="JAOQIO010000007">
    <property type="protein sequence ID" value="MCU6790976.1"/>
    <property type="molecule type" value="Genomic_DNA"/>
</dbReference>
<dbReference type="InterPro" id="IPR003785">
    <property type="entry name" value="Creatininase/forma_Hydrolase"/>
</dbReference>
<comment type="cofactor">
    <cofactor evidence="1">
        <name>Zn(2+)</name>
        <dbReference type="ChEBI" id="CHEBI:29105"/>
    </cofactor>
</comment>
<dbReference type="PANTHER" id="PTHR35005:SF1">
    <property type="entry name" value="2-AMINO-5-FORMYLAMINO-6-RIBOSYLAMINOPYRIMIDIN-4(3H)-ONE 5'-MONOPHOSPHATE DEFORMYLASE"/>
    <property type="match status" value="1"/>
</dbReference>
<dbReference type="Gene3D" id="3.40.50.10310">
    <property type="entry name" value="Creatininase"/>
    <property type="match status" value="1"/>
</dbReference>
<evidence type="ECO:0000256" key="1">
    <source>
        <dbReference type="ARBA" id="ARBA00001947"/>
    </source>
</evidence>
<reference evidence="6 7" key="1">
    <citation type="submission" date="2022-09" db="EMBL/GenBank/DDBJ databases">
        <authorList>
            <person name="Han X.L."/>
            <person name="Wang Q."/>
            <person name="Lu T."/>
        </authorList>
    </citation>
    <scope>NUCLEOTIDE SEQUENCE [LARGE SCALE GENOMIC DNA]</scope>
    <source>
        <strain evidence="6 7">WQ 127069</strain>
    </source>
</reference>
<keyword evidence="7" id="KW-1185">Reference proteome</keyword>
<name>A0ABT2UAD6_9BACL</name>
<evidence type="ECO:0000313" key="7">
    <source>
        <dbReference type="Proteomes" id="UP001652445"/>
    </source>
</evidence>
<evidence type="ECO:0000256" key="5">
    <source>
        <dbReference type="ARBA" id="ARBA00024029"/>
    </source>
</evidence>
<dbReference type="PANTHER" id="PTHR35005">
    <property type="entry name" value="3-DEHYDRO-SCYLLO-INOSOSE HYDROLASE"/>
    <property type="match status" value="1"/>
</dbReference>
<keyword evidence="3" id="KW-0378">Hydrolase</keyword>
<evidence type="ECO:0000256" key="2">
    <source>
        <dbReference type="ARBA" id="ARBA00022723"/>
    </source>
</evidence>